<sequence length="1036" mass="116918">MKLSGTVSLSALTIYSAGPKRRFRQRLEPLRMRDSAPRRPCPVLSVRALHARGMLSAKILSAQLVIGITVCNQARRLPRALKSALSQTVVENGHAVVVLLDDQSTDGWRESCCELLEHPSVLVIEGICGSASRARNALLDFVDQHLPGARWVARLDADDVLASSVSVAVLCREGDESGAQYVLGSNHLAVDEELLDRSNIADPAVLLDRQRLVHFVEGFCLHGAPQELPSCNLVLRSQSGIRYPDIRSAEDHWLVASLLCLHPEKGIVVPSPIYAVYSLGGATTQDNRRSAQWALQRERLAVAVRCWLEALESQRSILGVGQEGIVWREGNRIHKRFYPWAMDADAVERLKPLCDSVGEDGPIPVVEWSIEAEGEIRCHYQWTVSSAFPATVPESTVTHFLRQLHRHGLVTSNIKRSNFRVLKDGRLIYIDVGDDIVPFTPSRFLDAAARLYSIAMLGNSDHELARRTSILRQHEALDQLAGFPRFYRSLVEGLFPHVSPMQTKVEPPEADRACDVTLLIKGCPQDAALMEDQVRHIITQLSSPKKFGKIVLAIDRYQGPYLRQFGAGDLGRVSAVAAELRSVSMVDEVWFSPTDPAEIHSTYARWFGNDLVHETHTTSGAPLFSQIWAFDQVRTRYVLQCDVDVLIGRKDVSHDFIADMLAAAQPADVLGVGFNIPQPIDGFKPYTGNFVPEIRFGLFDLERLKALQPMTNPVQEGRFEWMWHRAVQHRQQQTGMRCVRGGDSRSFYVHPRNEDKAHRSLPTWRDLIAQGIVPHEQGGEWDLVPTANWSYPARTEPLVFLMKGRDTGFAKLKRSIDSLRMQEDQRFGIIIIDDAGDFGATWFIPDLLGPLRERTTLIRRRSRSGYVRNFIEAVEVICQHDEVLVVTLDLDDVLMSWKVSSRLLSAIEDGADLIHGVMFRPDKPLHLYEPDYENPREKGGGNVWTHLRGFRKSLFQQIPKDHLRINGHWVDNVTDYAIMIPATELAQKPVFIHEDFCYYHERAPYSTERKHEQQGILRKLLAYPRLSRLPSQPDKP</sequence>
<comment type="caution">
    <text evidence="2">The sequence shown here is derived from an EMBL/GenBank/DDBJ whole genome shotgun (WGS) entry which is preliminary data.</text>
</comment>
<accession>A0A6C2D6P0</accession>
<dbReference type="CDD" id="cd00761">
    <property type="entry name" value="Glyco_tranf_GTA_type"/>
    <property type="match status" value="1"/>
</dbReference>
<dbReference type="OrthoDB" id="9145912at2"/>
<dbReference type="PANTHER" id="PTHR43685">
    <property type="entry name" value="GLYCOSYLTRANSFERASE"/>
    <property type="match status" value="1"/>
</dbReference>
<dbReference type="EMBL" id="SDKK01000001">
    <property type="protein sequence ID" value="TYC62180.1"/>
    <property type="molecule type" value="Genomic_DNA"/>
</dbReference>
<keyword evidence="2" id="KW-0808">Transferase</keyword>
<feature type="domain" description="Glycosyltransferase 2-like" evidence="1">
    <location>
        <begin position="66"/>
        <end position="198"/>
    </location>
</feature>
<feature type="domain" description="Glycosyltransferase 2-like" evidence="1">
    <location>
        <begin position="811"/>
        <end position="943"/>
    </location>
</feature>
<reference evidence="2 3" key="1">
    <citation type="submission" date="2019-01" db="EMBL/GenBank/DDBJ databases">
        <title>Zoogloea oleivorans genome sequencing and assembly.</title>
        <authorList>
            <person name="Tancsics A."/>
            <person name="Farkas M."/>
            <person name="Kriszt B."/>
            <person name="Maroti G."/>
            <person name="Horvath B."/>
        </authorList>
    </citation>
    <scope>NUCLEOTIDE SEQUENCE [LARGE SCALE GENOMIC DNA]</scope>
    <source>
        <strain evidence="2 3">Buc</strain>
    </source>
</reference>
<dbReference type="InterPro" id="IPR050834">
    <property type="entry name" value="Glycosyltransf_2"/>
</dbReference>
<dbReference type="InterPro" id="IPR001173">
    <property type="entry name" value="Glyco_trans_2-like"/>
</dbReference>
<dbReference type="Gene3D" id="3.90.550.10">
    <property type="entry name" value="Spore Coat Polysaccharide Biosynthesis Protein SpsA, Chain A"/>
    <property type="match status" value="1"/>
</dbReference>
<dbReference type="PANTHER" id="PTHR43685:SF2">
    <property type="entry name" value="GLYCOSYLTRANSFERASE 2-LIKE DOMAIN-CONTAINING PROTEIN"/>
    <property type="match status" value="1"/>
</dbReference>
<name>A0A6C2D6P0_9RHOO</name>
<dbReference type="InterPro" id="IPR029044">
    <property type="entry name" value="Nucleotide-diphossugar_trans"/>
</dbReference>
<keyword evidence="3" id="KW-1185">Reference proteome</keyword>
<organism evidence="2 3">
    <name type="scientific">Zoogloea oleivorans</name>
    <dbReference type="NCBI Taxonomy" id="1552750"/>
    <lineage>
        <taxon>Bacteria</taxon>
        <taxon>Pseudomonadati</taxon>
        <taxon>Pseudomonadota</taxon>
        <taxon>Betaproteobacteria</taxon>
        <taxon>Rhodocyclales</taxon>
        <taxon>Zoogloeaceae</taxon>
        <taxon>Zoogloea</taxon>
    </lineage>
</organism>
<dbReference type="GO" id="GO:0016740">
    <property type="term" value="F:transferase activity"/>
    <property type="evidence" value="ECO:0007669"/>
    <property type="project" value="UniProtKB-KW"/>
</dbReference>
<gene>
    <name evidence="2" type="ORF">ETQ85_01100</name>
</gene>
<proteinExistence type="predicted"/>
<protein>
    <submittedName>
        <fullName evidence="2">Glycosyltransferase</fullName>
    </submittedName>
</protein>
<dbReference type="SUPFAM" id="SSF53448">
    <property type="entry name" value="Nucleotide-diphospho-sugar transferases"/>
    <property type="match status" value="2"/>
</dbReference>
<evidence type="ECO:0000313" key="2">
    <source>
        <dbReference type="EMBL" id="TYC62180.1"/>
    </source>
</evidence>
<dbReference type="Pfam" id="PF00535">
    <property type="entry name" value="Glycos_transf_2"/>
    <property type="match status" value="2"/>
</dbReference>
<evidence type="ECO:0000313" key="3">
    <source>
        <dbReference type="Proteomes" id="UP000389128"/>
    </source>
</evidence>
<dbReference type="AlphaFoldDB" id="A0A6C2D6P0"/>
<dbReference type="Proteomes" id="UP000389128">
    <property type="component" value="Unassembled WGS sequence"/>
</dbReference>
<evidence type="ECO:0000259" key="1">
    <source>
        <dbReference type="Pfam" id="PF00535"/>
    </source>
</evidence>